<evidence type="ECO:0000313" key="3">
    <source>
        <dbReference type="Proteomes" id="UP000619078"/>
    </source>
</evidence>
<gene>
    <name evidence="2" type="ORF">IDJ76_01485</name>
</gene>
<feature type="chain" id="PRO_5036674624" description="Lipocalin-like domain-containing protein" evidence="1">
    <location>
        <begin position="26"/>
        <end position="156"/>
    </location>
</feature>
<keyword evidence="3" id="KW-1185">Reference proteome</keyword>
<name>A0A926NU25_9SPHI</name>
<accession>A0A926NU25</accession>
<evidence type="ECO:0000313" key="2">
    <source>
        <dbReference type="EMBL" id="MBD1391759.1"/>
    </source>
</evidence>
<evidence type="ECO:0008006" key="4">
    <source>
        <dbReference type="Google" id="ProtNLM"/>
    </source>
</evidence>
<dbReference type="RefSeq" id="WP_191160003.1">
    <property type="nucleotide sequence ID" value="NZ_JACWMX010000001.1"/>
</dbReference>
<proteinExistence type="predicted"/>
<dbReference type="Proteomes" id="UP000619078">
    <property type="component" value="Unassembled WGS sequence"/>
</dbReference>
<evidence type="ECO:0000256" key="1">
    <source>
        <dbReference type="SAM" id="SignalP"/>
    </source>
</evidence>
<comment type="caution">
    <text evidence="2">The sequence shown here is derived from an EMBL/GenBank/DDBJ whole genome shotgun (WGS) entry which is preliminary data.</text>
</comment>
<dbReference type="AlphaFoldDB" id="A0A926NU25"/>
<keyword evidence="1" id="KW-0732">Signal</keyword>
<organism evidence="2 3">
    <name type="scientific">Mucilaginibacter glaciei</name>
    <dbReference type="NCBI Taxonomy" id="2772109"/>
    <lineage>
        <taxon>Bacteria</taxon>
        <taxon>Pseudomonadati</taxon>
        <taxon>Bacteroidota</taxon>
        <taxon>Sphingobacteriia</taxon>
        <taxon>Sphingobacteriales</taxon>
        <taxon>Sphingobacteriaceae</taxon>
        <taxon>Mucilaginibacter</taxon>
    </lineage>
</organism>
<protein>
    <recommendedName>
        <fullName evidence="4">Lipocalin-like domain-containing protein</fullName>
    </recommendedName>
</protein>
<reference evidence="2" key="1">
    <citation type="submission" date="2020-09" db="EMBL/GenBank/DDBJ databases">
        <title>Novel species of Mucilaginibacter isolated from a glacier on the Tibetan Plateau.</title>
        <authorList>
            <person name="Liu Q."/>
            <person name="Xin Y.-H."/>
        </authorList>
    </citation>
    <scope>NUCLEOTIDE SEQUENCE</scope>
    <source>
        <strain evidence="2">ZB1P21</strain>
    </source>
</reference>
<dbReference type="EMBL" id="JACWMX010000001">
    <property type="protein sequence ID" value="MBD1391759.1"/>
    <property type="molecule type" value="Genomic_DNA"/>
</dbReference>
<feature type="signal peptide" evidence="1">
    <location>
        <begin position="1"/>
        <end position="25"/>
    </location>
</feature>
<sequence>MNHLLHLSKRVAFFACLLLTLSACFTNHDNYYYKKQIQGKWLIKTITITNYVHSVAQPAQTKSTFSAADYLQFNADGSGYLALNVAPSNQLLGGMNYTISGSDQNNVAAVSSAGTLNFKILSMDNVSMRIVYTQNDRSANIADRTYEEYEVSVARN</sequence>